<reference evidence="6" key="1">
    <citation type="submission" date="2012-12" db="EMBL/GenBank/DDBJ databases">
        <authorList>
            <person name="Hellsten U."/>
            <person name="Grimwood J."/>
            <person name="Chapman J.A."/>
            <person name="Shapiro H."/>
            <person name="Aerts A."/>
            <person name="Otillar R.P."/>
            <person name="Terry A.Y."/>
            <person name="Boore J.L."/>
            <person name="Simakov O."/>
            <person name="Marletaz F."/>
            <person name="Cho S.-J."/>
            <person name="Edsinger-Gonzales E."/>
            <person name="Havlak P."/>
            <person name="Kuo D.-H."/>
            <person name="Larsson T."/>
            <person name="Lv J."/>
            <person name="Arendt D."/>
            <person name="Savage R."/>
            <person name="Osoegawa K."/>
            <person name="de Jong P."/>
            <person name="Lindberg D.R."/>
            <person name="Seaver E.C."/>
            <person name="Weisblat D.A."/>
            <person name="Putnam N.H."/>
            <person name="Grigoriev I.V."/>
            <person name="Rokhsar D.S."/>
        </authorList>
    </citation>
    <scope>NUCLEOTIDE SEQUENCE</scope>
    <source>
        <strain evidence="6">I ESC-2004</strain>
    </source>
</reference>
<evidence type="ECO:0000313" key="5">
    <source>
        <dbReference type="EnsemblMetazoa" id="CapteP107487"/>
    </source>
</evidence>
<dbReference type="InterPro" id="IPR000863">
    <property type="entry name" value="Sulfotransferase_dom"/>
</dbReference>
<evidence type="ECO:0000256" key="2">
    <source>
        <dbReference type="ARBA" id="ARBA00022679"/>
    </source>
</evidence>
<dbReference type="AlphaFoldDB" id="R7TQ99"/>
<feature type="domain" description="Sulfotransferase" evidence="3">
    <location>
        <begin position="11"/>
        <end position="246"/>
    </location>
</feature>
<dbReference type="Gene3D" id="3.40.50.300">
    <property type="entry name" value="P-loop containing nucleotide triphosphate hydrolases"/>
    <property type="match status" value="1"/>
</dbReference>
<keyword evidence="6" id="KW-1185">Reference proteome</keyword>
<organism evidence="4">
    <name type="scientific">Capitella teleta</name>
    <name type="common">Polychaete worm</name>
    <dbReference type="NCBI Taxonomy" id="283909"/>
    <lineage>
        <taxon>Eukaryota</taxon>
        <taxon>Metazoa</taxon>
        <taxon>Spiralia</taxon>
        <taxon>Lophotrochozoa</taxon>
        <taxon>Annelida</taxon>
        <taxon>Polychaeta</taxon>
        <taxon>Sedentaria</taxon>
        <taxon>Scolecida</taxon>
        <taxon>Capitellidae</taxon>
        <taxon>Capitella</taxon>
    </lineage>
</organism>
<evidence type="ECO:0000259" key="3">
    <source>
        <dbReference type="Pfam" id="PF00685"/>
    </source>
</evidence>
<dbReference type="GO" id="GO:0008146">
    <property type="term" value="F:sulfotransferase activity"/>
    <property type="evidence" value="ECO:0007669"/>
    <property type="project" value="InterPro"/>
</dbReference>
<dbReference type="InterPro" id="IPR027417">
    <property type="entry name" value="P-loop_NTPase"/>
</dbReference>
<dbReference type="OrthoDB" id="205623at2759"/>
<dbReference type="OMA" id="WISEIMD"/>
<evidence type="ECO:0000313" key="6">
    <source>
        <dbReference type="Proteomes" id="UP000014760"/>
    </source>
</evidence>
<reference evidence="4 6" key="2">
    <citation type="journal article" date="2013" name="Nature">
        <title>Insights into bilaterian evolution from three spiralian genomes.</title>
        <authorList>
            <person name="Simakov O."/>
            <person name="Marletaz F."/>
            <person name="Cho S.J."/>
            <person name="Edsinger-Gonzales E."/>
            <person name="Havlak P."/>
            <person name="Hellsten U."/>
            <person name="Kuo D.H."/>
            <person name="Larsson T."/>
            <person name="Lv J."/>
            <person name="Arendt D."/>
            <person name="Savage R."/>
            <person name="Osoegawa K."/>
            <person name="de Jong P."/>
            <person name="Grimwood J."/>
            <person name="Chapman J.A."/>
            <person name="Shapiro H."/>
            <person name="Aerts A."/>
            <person name="Otillar R.P."/>
            <person name="Terry A.Y."/>
            <person name="Boore J.L."/>
            <person name="Grigoriev I.V."/>
            <person name="Lindberg D.R."/>
            <person name="Seaver E.C."/>
            <person name="Weisblat D.A."/>
            <person name="Putnam N.H."/>
            <person name="Rokhsar D.S."/>
        </authorList>
    </citation>
    <scope>NUCLEOTIDE SEQUENCE</scope>
    <source>
        <strain evidence="4 6">I ESC-2004</strain>
    </source>
</reference>
<comment type="similarity">
    <text evidence="1">Belongs to the sulfotransferase 1 family.</text>
</comment>
<protein>
    <recommendedName>
        <fullName evidence="3">Sulfotransferase domain-containing protein</fullName>
    </recommendedName>
</protein>
<dbReference type="EMBL" id="AMQN01011520">
    <property type="status" value="NOT_ANNOTATED_CDS"/>
    <property type="molecule type" value="Genomic_DNA"/>
</dbReference>
<dbReference type="EMBL" id="KB308919">
    <property type="protein sequence ID" value="ELT96088.1"/>
    <property type="molecule type" value="Genomic_DNA"/>
</dbReference>
<dbReference type="HOGENOM" id="CLU_027239_1_2_1"/>
<name>R7TQ99_CAPTE</name>
<proteinExistence type="inferred from homology"/>
<sequence length="258" mass="30391">MVHLLFDNHCSGTARILEIAWLLMNDIDVKKAEEVNQRKRHIYLDMCDPDFKSSFMGSIKLPPGGAALAKTHLPQHMMQEHTKRDTKIIVGMRNPKDNLLSIYHFYRMNKALGNFVGSFSDFFILIKEKRVICGDIFDHSVGWWSIRNRPNTMYVFYEDLTEDPVKEVRRMAEFLGKETSDEDITKIVEWTTFANMSQMKSTNYEDCQRMFNFKVTPYMRKGTVGDWKNQFNEEESDYIDEQYEKNCVPAGLKFRFEL</sequence>
<dbReference type="Pfam" id="PF00685">
    <property type="entry name" value="Sulfotransfer_1"/>
    <property type="match status" value="1"/>
</dbReference>
<accession>R7TQ99</accession>
<evidence type="ECO:0000313" key="4">
    <source>
        <dbReference type="EMBL" id="ELT96088.1"/>
    </source>
</evidence>
<dbReference type="EnsemblMetazoa" id="CapteT107487">
    <property type="protein sequence ID" value="CapteP107487"/>
    <property type="gene ID" value="CapteG107487"/>
</dbReference>
<evidence type="ECO:0000256" key="1">
    <source>
        <dbReference type="ARBA" id="ARBA00005771"/>
    </source>
</evidence>
<dbReference type="PANTHER" id="PTHR11783">
    <property type="entry name" value="SULFOTRANSFERASE SULT"/>
    <property type="match status" value="1"/>
</dbReference>
<gene>
    <name evidence="4" type="ORF">CAPTEDRAFT_107487</name>
</gene>
<keyword evidence="2" id="KW-0808">Transferase</keyword>
<dbReference type="SUPFAM" id="SSF52540">
    <property type="entry name" value="P-loop containing nucleoside triphosphate hydrolases"/>
    <property type="match status" value="1"/>
</dbReference>
<dbReference type="Proteomes" id="UP000014760">
    <property type="component" value="Unassembled WGS sequence"/>
</dbReference>
<reference evidence="5" key="3">
    <citation type="submission" date="2015-06" db="UniProtKB">
        <authorList>
            <consortium name="EnsemblMetazoa"/>
        </authorList>
    </citation>
    <scope>IDENTIFICATION</scope>
</reference>